<dbReference type="Proteomes" id="UP000032250">
    <property type="component" value="Unassembled WGS sequence"/>
</dbReference>
<dbReference type="PATRIC" id="fig|1379739.3.peg.806"/>
<dbReference type="NCBIfam" id="TIGR03603">
    <property type="entry name" value="cyclo_dehy_ocin"/>
    <property type="match status" value="1"/>
</dbReference>
<dbReference type="AlphaFoldDB" id="A0A0D1AH88"/>
<dbReference type="HOGENOM" id="CLU_768835_0_0_9"/>
<proteinExistence type="predicted"/>
<accession>A0A0D1AH88</accession>
<dbReference type="InterPro" id="IPR019892">
    <property type="entry name" value="Cyclo_dehy_ocin"/>
</dbReference>
<protein>
    <submittedName>
        <fullName evidence="1">Streptolysin associated protein SagC</fullName>
    </submittedName>
</protein>
<sequence length="360" mass="41215">MENNTIYKLSNNLRIYDSGENEIRFRSGLWNYNEAVLDLSSETPNFIKAFRIIINDLKNNKAFSMKYLDKHNLNDQEKNNLINVISSLSEAGMLCSENEKDNEFEMSKVLLGDFRYNLNKKEGEPQKVLFISDNDYAKETAKSLSDGMNMKLDLCAKETIDNIISIDLTSNLDALEKKSNTENLKNKLKNYSSILICMGHINMNLFRNINRVSIELKKPIIMSFIDGPFITILSTLPPKTGCLECFEQRILSRLEDHVLYHKFIESDFKTSEKPHKSIIPLLNIMTNMLISEGFLINNFNTCKIEGRVLSIFVPTLEIQTQDLLRVPFCPACGNISKAKLSEINISTRNIVDEILEDINS</sequence>
<name>A0A0D1AH88_CLOBO</name>
<evidence type="ECO:0000313" key="1">
    <source>
        <dbReference type="EMBL" id="KIS22504.1"/>
    </source>
</evidence>
<dbReference type="SUPFAM" id="SSF69572">
    <property type="entry name" value="Activating enzymes of the ubiquitin-like proteins"/>
    <property type="match status" value="1"/>
</dbReference>
<dbReference type="EMBL" id="JXSU01000007">
    <property type="protein sequence ID" value="KIS22504.1"/>
    <property type="molecule type" value="Genomic_DNA"/>
</dbReference>
<gene>
    <name evidence="1" type="ORF">N495_02495</name>
</gene>
<reference evidence="1 2" key="1">
    <citation type="submission" date="2014-06" db="EMBL/GenBank/DDBJ databases">
        <title>Genome characterization of distinct group I Clostridium botulinum lineages.</title>
        <authorList>
            <person name="Giordani F."/>
            <person name="Anselmo A."/>
            <person name="Fillo S."/>
            <person name="Palozzi A.M."/>
            <person name="Fortunato A."/>
            <person name="Gentile B."/>
            <person name="Ciammaruconi A."/>
            <person name="Anniballi F."/>
            <person name="De Medici D."/>
            <person name="Lista F."/>
        </authorList>
    </citation>
    <scope>NUCLEOTIDE SEQUENCE [LARGE SCALE GENOMIC DNA]</scope>
    <source>
        <strain evidence="1 2">B2 450</strain>
    </source>
</reference>
<dbReference type="InterPro" id="IPR035985">
    <property type="entry name" value="Ubiquitin-activating_enz"/>
</dbReference>
<dbReference type="OrthoDB" id="305697at2"/>
<organism evidence="1 2">
    <name type="scientific">Clostridium botulinum B2 450</name>
    <dbReference type="NCBI Taxonomy" id="1379739"/>
    <lineage>
        <taxon>Bacteria</taxon>
        <taxon>Bacillati</taxon>
        <taxon>Bacillota</taxon>
        <taxon>Clostridia</taxon>
        <taxon>Eubacteriales</taxon>
        <taxon>Clostridiaceae</taxon>
        <taxon>Clostridium</taxon>
    </lineage>
</organism>
<dbReference type="Gene3D" id="3.40.50.720">
    <property type="entry name" value="NAD(P)-binding Rossmann-like Domain"/>
    <property type="match status" value="1"/>
</dbReference>
<comment type="caution">
    <text evidence="1">The sequence shown here is derived from an EMBL/GenBank/DDBJ whole genome shotgun (WGS) entry which is preliminary data.</text>
</comment>
<dbReference type="GO" id="GO:0008641">
    <property type="term" value="F:ubiquitin-like modifier activating enzyme activity"/>
    <property type="evidence" value="ECO:0007669"/>
    <property type="project" value="InterPro"/>
</dbReference>
<evidence type="ECO:0000313" key="2">
    <source>
        <dbReference type="Proteomes" id="UP000032250"/>
    </source>
</evidence>
<dbReference type="RefSeq" id="WP_043031277.1">
    <property type="nucleotide sequence ID" value="NZ_JXSU01000007.1"/>
</dbReference>